<organism evidence="1">
    <name type="scientific">Ixodes ricinus</name>
    <name type="common">Common tick</name>
    <name type="synonym">Acarus ricinus</name>
    <dbReference type="NCBI Taxonomy" id="34613"/>
    <lineage>
        <taxon>Eukaryota</taxon>
        <taxon>Metazoa</taxon>
        <taxon>Ecdysozoa</taxon>
        <taxon>Arthropoda</taxon>
        <taxon>Chelicerata</taxon>
        <taxon>Arachnida</taxon>
        <taxon>Acari</taxon>
        <taxon>Parasitiformes</taxon>
        <taxon>Ixodida</taxon>
        <taxon>Ixodoidea</taxon>
        <taxon>Ixodidae</taxon>
        <taxon>Ixodinae</taxon>
        <taxon>Ixodes</taxon>
    </lineage>
</organism>
<accession>A0A147BV60</accession>
<evidence type="ECO:0000313" key="1">
    <source>
        <dbReference type="EMBL" id="JAR94621.1"/>
    </source>
</evidence>
<feature type="non-terminal residue" evidence="1">
    <location>
        <position position="1"/>
    </location>
</feature>
<dbReference type="EMBL" id="GEGO01000783">
    <property type="protein sequence ID" value="JAR94621.1"/>
    <property type="molecule type" value="Transcribed_RNA"/>
</dbReference>
<proteinExistence type="predicted"/>
<dbReference type="AlphaFoldDB" id="A0A147BV60"/>
<reference evidence="1" key="1">
    <citation type="journal article" date="2018" name="PLoS Negl. Trop. Dis.">
        <title>Sialome diversity of ticks revealed by RNAseq of single tick salivary glands.</title>
        <authorList>
            <person name="Perner J."/>
            <person name="Kropackova S."/>
            <person name="Kopacek P."/>
            <person name="Ribeiro J.M."/>
        </authorList>
    </citation>
    <scope>NUCLEOTIDE SEQUENCE</scope>
    <source>
        <strain evidence="1">Siblings of single egg batch collected in Ceske Budejovice</strain>
        <tissue evidence="1">Salivary glands</tissue>
    </source>
</reference>
<name>A0A147BV60_IXORI</name>
<sequence>NVHHAVVVHDRTPVRCSSRSKRAGVGIEPRTPGFCSTSPICGWGYYCVFQAVCRTEKNTGSVTVQVQVNLFCSGSVPVRLIRSVNRFANRFGNYK</sequence>
<protein>
    <submittedName>
        <fullName evidence="1">Uncharacterized protein</fullName>
    </submittedName>
</protein>